<sequence>MDDESRGQTAGKEDQSGGGRCNTRGLGQQAAAQLQRVAARTSRQRRRAGSVDRRRRGPAARRGSDFDSGQRRRGLTTTVPREEGDMRRKASISVSFVLGVLMTADVARDDWRRECG</sequence>
<evidence type="ECO:0000313" key="3">
    <source>
        <dbReference type="Proteomes" id="UP001420932"/>
    </source>
</evidence>
<dbReference type="EMBL" id="JBBNAF010000013">
    <property type="protein sequence ID" value="KAK9086746.1"/>
    <property type="molecule type" value="Genomic_DNA"/>
</dbReference>
<organism evidence="2 3">
    <name type="scientific">Stephania yunnanensis</name>
    <dbReference type="NCBI Taxonomy" id="152371"/>
    <lineage>
        <taxon>Eukaryota</taxon>
        <taxon>Viridiplantae</taxon>
        <taxon>Streptophyta</taxon>
        <taxon>Embryophyta</taxon>
        <taxon>Tracheophyta</taxon>
        <taxon>Spermatophyta</taxon>
        <taxon>Magnoliopsida</taxon>
        <taxon>Ranunculales</taxon>
        <taxon>Menispermaceae</taxon>
        <taxon>Menispermoideae</taxon>
        <taxon>Cissampelideae</taxon>
        <taxon>Stephania</taxon>
    </lineage>
</organism>
<feature type="compositionally biased region" description="Basic and acidic residues" evidence="1">
    <location>
        <begin position="1"/>
        <end position="15"/>
    </location>
</feature>
<feature type="compositionally biased region" description="Low complexity" evidence="1">
    <location>
        <begin position="24"/>
        <end position="41"/>
    </location>
</feature>
<keyword evidence="3" id="KW-1185">Reference proteome</keyword>
<gene>
    <name evidence="2" type="ORF">Syun_029140</name>
</gene>
<accession>A0AAP0HJJ5</accession>
<feature type="compositionally biased region" description="Basic residues" evidence="1">
    <location>
        <begin position="42"/>
        <end position="59"/>
    </location>
</feature>
<proteinExistence type="predicted"/>
<comment type="caution">
    <text evidence="2">The sequence shown here is derived from an EMBL/GenBank/DDBJ whole genome shotgun (WGS) entry which is preliminary data.</text>
</comment>
<evidence type="ECO:0000256" key="1">
    <source>
        <dbReference type="SAM" id="MobiDB-lite"/>
    </source>
</evidence>
<reference evidence="2 3" key="1">
    <citation type="submission" date="2024-01" db="EMBL/GenBank/DDBJ databases">
        <title>Genome assemblies of Stephania.</title>
        <authorList>
            <person name="Yang L."/>
        </authorList>
    </citation>
    <scope>NUCLEOTIDE SEQUENCE [LARGE SCALE GENOMIC DNA]</scope>
    <source>
        <strain evidence="2">YNDBR</strain>
        <tissue evidence="2">Leaf</tissue>
    </source>
</reference>
<dbReference type="AlphaFoldDB" id="A0AAP0HJJ5"/>
<name>A0AAP0HJJ5_9MAGN</name>
<feature type="region of interest" description="Disordered" evidence="1">
    <location>
        <begin position="1"/>
        <end position="88"/>
    </location>
</feature>
<dbReference type="Proteomes" id="UP001420932">
    <property type="component" value="Unassembled WGS sequence"/>
</dbReference>
<protein>
    <submittedName>
        <fullName evidence="2">Uncharacterized protein</fullName>
    </submittedName>
</protein>
<evidence type="ECO:0000313" key="2">
    <source>
        <dbReference type="EMBL" id="KAK9086746.1"/>
    </source>
</evidence>